<dbReference type="GO" id="GO:0005856">
    <property type="term" value="C:cytoskeleton"/>
    <property type="evidence" value="ECO:0007669"/>
    <property type="project" value="TreeGrafter"/>
</dbReference>
<feature type="region of interest" description="Disordered" evidence="5">
    <location>
        <begin position="537"/>
        <end position="563"/>
    </location>
</feature>
<evidence type="ECO:0000256" key="6">
    <source>
        <dbReference type="SAM" id="Phobius"/>
    </source>
</evidence>
<dbReference type="PANTHER" id="PTHR22988:SF71">
    <property type="entry name" value="CITRON RHO-INTERACTING KINASE"/>
    <property type="match status" value="1"/>
</dbReference>
<keyword evidence="1" id="KW-0597">Phosphoprotein</keyword>
<keyword evidence="6" id="KW-1133">Transmembrane helix</keyword>
<dbReference type="GO" id="GO:0004674">
    <property type="term" value="F:protein serine/threonine kinase activity"/>
    <property type="evidence" value="ECO:0007669"/>
    <property type="project" value="UniProtKB-EC"/>
</dbReference>
<dbReference type="EMBL" id="JAWDGP010006957">
    <property type="protein sequence ID" value="KAK3732515.1"/>
    <property type="molecule type" value="Genomic_DNA"/>
</dbReference>
<feature type="coiled-coil region" evidence="4">
    <location>
        <begin position="296"/>
        <end position="323"/>
    </location>
</feature>
<evidence type="ECO:0000256" key="4">
    <source>
        <dbReference type="SAM" id="Coils"/>
    </source>
</evidence>
<sequence>MTASPIDIDFTQESLPSSVCLDFLTCDLFEIGKKGISEIPCMHSLWVSQGYELTYSVIRPACELFLQSVIHPGLDQLVVYDLVASLISASSPFIAPVCKGLSIIYHGGRRPLSGRLYPVVVVVVVVIIINNIVIVTGATTDMDFVNFGGDCEDESNDELEKEYTALKTKENEDQIELRRLRTENRLLRQRIENLEKVEARLLRQNEESATLADKLVQDQVTWAQEVEQTYSLRNELSVTRQQMAEMQKKLVDAEDIIGDIRKRTRLIKETVHLDEAEEQNMVKHLQEELIAVRLREAETAGTIRELRQKIAELEDTNLRLQRAPSNDVQQLQEELIAVKLREAEANLSLKELRMKVNEIETYWEAHMERVRQNSPKEKSGKAELRHLQEEVMCLKLKEARAVSDLKDAKQKLMELETQNQICSNQIRRMGDENKSLKEQLDGAAARERELRSNIKDLVHKLDDTESKRREEMMMSRIRDAECTQQLAELRHRVADIDIQREELLAAGRLSDKGGNQDLENKLYDLQDEVLQLQMSVSPTPGTPRHTAQSGNVAATPTSGKPPQNVMTYSFMGDNSDEEVDAEIKDSENLNRTLTDIIEGRSPKHQNHTTNINSSKGDRDGENLLFSQLGNPNVQANSDTEPPKDSAMFSPSNMRRLEERSDDSVDFISDVETNPLFDPDDGSEACSVSLAASDISPSIKSVNSSLSQQGICEQSSHSRGTSDSGFSCSDDGFVTKDLHLSTNLTSVGMSSVHTLDSEDESGKNSVIEGSACEGGSGSSFAAVDRVKDGKCSEDVLIGKESGDLSSIPVSSLSSGSLSTQPPDQKLRQKSSRKASKSSAKVSAKLGHSSLSDAAPQRPRGFLTEWDLYEEVVVVSDNQPAQVIHNNSSAQKSVFIKQQSAPCSKLATVRGLFTRPSTGRSPLIGVDSSQPGEPEREAAGNSTAVVDFEAEDDEWTEWQSTIPDVEVIYEPSCGSLTNNGEGYDSYRQSRSDHKSDLSLKESTV</sequence>
<dbReference type="AlphaFoldDB" id="A0AAE0Y4P6"/>
<protein>
    <submittedName>
        <fullName evidence="7">Uncharacterized protein</fullName>
    </submittedName>
</protein>
<feature type="compositionally biased region" description="Basic and acidic residues" evidence="5">
    <location>
        <begin position="985"/>
        <end position="1002"/>
    </location>
</feature>
<dbReference type="Proteomes" id="UP001283361">
    <property type="component" value="Unassembled WGS sequence"/>
</dbReference>
<dbReference type="PANTHER" id="PTHR22988">
    <property type="entry name" value="MYOTONIC DYSTROPHY S/T KINASE-RELATED"/>
    <property type="match status" value="1"/>
</dbReference>
<feature type="coiled-coil region" evidence="4">
    <location>
        <begin position="398"/>
        <end position="535"/>
    </location>
</feature>
<feature type="transmembrane region" description="Helical" evidence="6">
    <location>
        <begin position="116"/>
        <end position="138"/>
    </location>
</feature>
<evidence type="ECO:0000256" key="2">
    <source>
        <dbReference type="ARBA" id="ARBA00047899"/>
    </source>
</evidence>
<feature type="compositionally biased region" description="Low complexity" evidence="5">
    <location>
        <begin position="804"/>
        <end position="817"/>
    </location>
</feature>
<dbReference type="GO" id="GO:0005737">
    <property type="term" value="C:cytoplasm"/>
    <property type="evidence" value="ECO:0007669"/>
    <property type="project" value="TreeGrafter"/>
</dbReference>
<evidence type="ECO:0000256" key="5">
    <source>
        <dbReference type="SAM" id="MobiDB-lite"/>
    </source>
</evidence>
<comment type="catalytic activity">
    <reaction evidence="3">
        <text>L-seryl-[protein] + ATP = O-phospho-L-seryl-[protein] + ADP + H(+)</text>
        <dbReference type="Rhea" id="RHEA:17989"/>
        <dbReference type="Rhea" id="RHEA-COMP:9863"/>
        <dbReference type="Rhea" id="RHEA-COMP:11604"/>
        <dbReference type="ChEBI" id="CHEBI:15378"/>
        <dbReference type="ChEBI" id="CHEBI:29999"/>
        <dbReference type="ChEBI" id="CHEBI:30616"/>
        <dbReference type="ChEBI" id="CHEBI:83421"/>
        <dbReference type="ChEBI" id="CHEBI:456216"/>
        <dbReference type="EC" id="2.7.11.1"/>
    </reaction>
</comment>
<name>A0AAE0Y4P6_9GAST</name>
<dbReference type="InterPro" id="IPR050839">
    <property type="entry name" value="Rho-assoc_Ser/Thr_Kinase"/>
</dbReference>
<feature type="region of interest" description="Disordered" evidence="5">
    <location>
        <begin position="804"/>
        <end position="855"/>
    </location>
</feature>
<comment type="catalytic activity">
    <reaction evidence="2">
        <text>L-threonyl-[protein] + ATP = O-phospho-L-threonyl-[protein] + ADP + H(+)</text>
        <dbReference type="Rhea" id="RHEA:46608"/>
        <dbReference type="Rhea" id="RHEA-COMP:11060"/>
        <dbReference type="Rhea" id="RHEA-COMP:11605"/>
        <dbReference type="ChEBI" id="CHEBI:15378"/>
        <dbReference type="ChEBI" id="CHEBI:30013"/>
        <dbReference type="ChEBI" id="CHEBI:30616"/>
        <dbReference type="ChEBI" id="CHEBI:61977"/>
        <dbReference type="ChEBI" id="CHEBI:456216"/>
        <dbReference type="EC" id="2.7.11.1"/>
    </reaction>
</comment>
<reference evidence="7" key="1">
    <citation type="journal article" date="2023" name="G3 (Bethesda)">
        <title>A reference genome for the long-term kleptoplast-retaining sea slug Elysia crispata morphotype clarki.</title>
        <authorList>
            <person name="Eastman K.E."/>
            <person name="Pendleton A.L."/>
            <person name="Shaikh M.A."/>
            <person name="Suttiyut T."/>
            <person name="Ogas R."/>
            <person name="Tomko P."/>
            <person name="Gavelis G."/>
            <person name="Widhalm J.R."/>
            <person name="Wisecaver J.H."/>
        </authorList>
    </citation>
    <scope>NUCLEOTIDE SEQUENCE</scope>
    <source>
        <strain evidence="7">ECLA1</strain>
    </source>
</reference>
<gene>
    <name evidence="7" type="ORF">RRG08_030715</name>
</gene>
<feature type="region of interest" description="Disordered" evidence="5">
    <location>
        <begin position="597"/>
        <end position="650"/>
    </location>
</feature>
<keyword evidence="4" id="KW-0175">Coiled coil</keyword>
<feature type="transmembrane region" description="Helical" evidence="6">
    <location>
        <begin position="82"/>
        <end position="104"/>
    </location>
</feature>
<feature type="compositionally biased region" description="Polar residues" evidence="5">
    <location>
        <begin position="624"/>
        <end position="639"/>
    </location>
</feature>
<organism evidence="7 8">
    <name type="scientific">Elysia crispata</name>
    <name type="common">lettuce slug</name>
    <dbReference type="NCBI Taxonomy" id="231223"/>
    <lineage>
        <taxon>Eukaryota</taxon>
        <taxon>Metazoa</taxon>
        <taxon>Spiralia</taxon>
        <taxon>Lophotrochozoa</taxon>
        <taxon>Mollusca</taxon>
        <taxon>Gastropoda</taxon>
        <taxon>Heterobranchia</taxon>
        <taxon>Euthyneura</taxon>
        <taxon>Panpulmonata</taxon>
        <taxon>Sacoglossa</taxon>
        <taxon>Placobranchoidea</taxon>
        <taxon>Plakobranchidae</taxon>
        <taxon>Elysia</taxon>
    </lineage>
</organism>
<evidence type="ECO:0000256" key="1">
    <source>
        <dbReference type="ARBA" id="ARBA00022553"/>
    </source>
</evidence>
<accession>A0AAE0Y4P6</accession>
<feature type="region of interest" description="Disordered" evidence="5">
    <location>
        <begin position="750"/>
        <end position="777"/>
    </location>
</feature>
<feature type="coiled-coil region" evidence="4">
    <location>
        <begin position="156"/>
        <end position="263"/>
    </location>
</feature>
<evidence type="ECO:0000313" key="8">
    <source>
        <dbReference type="Proteomes" id="UP001283361"/>
    </source>
</evidence>
<keyword evidence="6" id="KW-0472">Membrane</keyword>
<proteinExistence type="predicted"/>
<dbReference type="GO" id="GO:0031032">
    <property type="term" value="P:actomyosin structure organization"/>
    <property type="evidence" value="ECO:0007669"/>
    <property type="project" value="TreeGrafter"/>
</dbReference>
<comment type="caution">
    <text evidence="7">The sequence shown here is derived from an EMBL/GenBank/DDBJ whole genome shotgun (WGS) entry which is preliminary data.</text>
</comment>
<evidence type="ECO:0000313" key="7">
    <source>
        <dbReference type="EMBL" id="KAK3732515.1"/>
    </source>
</evidence>
<keyword evidence="6" id="KW-0812">Transmembrane</keyword>
<feature type="region of interest" description="Disordered" evidence="5">
    <location>
        <begin position="916"/>
        <end position="940"/>
    </location>
</feature>
<feature type="region of interest" description="Disordered" evidence="5">
    <location>
        <begin position="969"/>
        <end position="1002"/>
    </location>
</feature>
<evidence type="ECO:0000256" key="3">
    <source>
        <dbReference type="ARBA" id="ARBA00048679"/>
    </source>
</evidence>
<feature type="compositionally biased region" description="Low complexity" evidence="5">
    <location>
        <begin position="835"/>
        <end position="844"/>
    </location>
</feature>
<keyword evidence="8" id="KW-1185">Reference proteome</keyword>